<name>A0A383WP97_TETOB</name>
<evidence type="ECO:0000313" key="1">
    <source>
        <dbReference type="EMBL" id="SZX79287.1"/>
    </source>
</evidence>
<proteinExistence type="predicted"/>
<sequence length="241" mass="25261">MAGSSWGRVNNAAAAFQGGSYASITAGTAGTQWLQGGPSLFPAAGKLVTQVAIYLDPSTGWSINGQAFSYSVALNNIASFGTGVFRDYIFSIGWYDAATSALGSKAFWVAASDFTVSDPKNFPSGSNRNSIPITQPGWYYLQHAFVPKTCPPNIGYGSTAKCIYAQMKVFKASVGASCGSVVATQSGSATASWEVGPRGKGFSGTPSDQVEDIAGPRYGYFNMPATSSLSVDYFYYVAFSS</sequence>
<protein>
    <submittedName>
        <fullName evidence="1">Uncharacterized protein</fullName>
    </submittedName>
</protein>
<keyword evidence="2" id="KW-1185">Reference proteome</keyword>
<reference evidence="1 2" key="1">
    <citation type="submission" date="2016-10" db="EMBL/GenBank/DDBJ databases">
        <authorList>
            <person name="Cai Z."/>
        </authorList>
    </citation>
    <scope>NUCLEOTIDE SEQUENCE [LARGE SCALE GENOMIC DNA]</scope>
</reference>
<accession>A0A383WP97</accession>
<dbReference type="Proteomes" id="UP000256970">
    <property type="component" value="Unassembled WGS sequence"/>
</dbReference>
<evidence type="ECO:0000313" key="2">
    <source>
        <dbReference type="Proteomes" id="UP000256970"/>
    </source>
</evidence>
<gene>
    <name evidence="1" type="ORF">BQ4739_LOCUS19567</name>
</gene>
<dbReference type="EMBL" id="FNXT01001361">
    <property type="protein sequence ID" value="SZX79287.1"/>
    <property type="molecule type" value="Genomic_DNA"/>
</dbReference>
<organism evidence="1 2">
    <name type="scientific">Tetradesmus obliquus</name>
    <name type="common">Green alga</name>
    <name type="synonym">Acutodesmus obliquus</name>
    <dbReference type="NCBI Taxonomy" id="3088"/>
    <lineage>
        <taxon>Eukaryota</taxon>
        <taxon>Viridiplantae</taxon>
        <taxon>Chlorophyta</taxon>
        <taxon>core chlorophytes</taxon>
        <taxon>Chlorophyceae</taxon>
        <taxon>CS clade</taxon>
        <taxon>Sphaeropleales</taxon>
        <taxon>Scenedesmaceae</taxon>
        <taxon>Tetradesmus</taxon>
    </lineage>
</organism>
<dbReference type="AlphaFoldDB" id="A0A383WP97"/>